<reference evidence="1" key="1">
    <citation type="submission" date="2014-09" db="EMBL/GenBank/DDBJ databases">
        <authorList>
            <person name="Magalhaes I.L.F."/>
            <person name="Oliveira U."/>
            <person name="Santos F.R."/>
            <person name="Vidigal T.H.D.A."/>
            <person name="Brescovit A.D."/>
            <person name="Santos A.J."/>
        </authorList>
    </citation>
    <scope>NUCLEOTIDE SEQUENCE</scope>
    <source>
        <tissue evidence="1">Shoot tissue taken approximately 20 cm above the soil surface</tissue>
    </source>
</reference>
<name>A0A0A9ELL9_ARUDO</name>
<dbReference type="EMBL" id="GBRH01199150">
    <property type="protein sequence ID" value="JAD98745.1"/>
    <property type="molecule type" value="Transcribed_RNA"/>
</dbReference>
<evidence type="ECO:0000313" key="1">
    <source>
        <dbReference type="EMBL" id="JAD98745.1"/>
    </source>
</evidence>
<reference evidence="1" key="2">
    <citation type="journal article" date="2015" name="Data Brief">
        <title>Shoot transcriptome of the giant reed, Arundo donax.</title>
        <authorList>
            <person name="Barrero R.A."/>
            <person name="Guerrero F.D."/>
            <person name="Moolhuijzen P."/>
            <person name="Goolsby J.A."/>
            <person name="Tidwell J."/>
            <person name="Bellgard S.E."/>
            <person name="Bellgard M.I."/>
        </authorList>
    </citation>
    <scope>NUCLEOTIDE SEQUENCE</scope>
    <source>
        <tissue evidence="1">Shoot tissue taken approximately 20 cm above the soil surface</tissue>
    </source>
</reference>
<sequence length="28" mass="3175">MKRALDQVQNHTSLSFCVAHSTCHISLF</sequence>
<accession>A0A0A9ELL9</accession>
<organism evidence="1">
    <name type="scientific">Arundo donax</name>
    <name type="common">Giant reed</name>
    <name type="synonym">Donax arundinaceus</name>
    <dbReference type="NCBI Taxonomy" id="35708"/>
    <lineage>
        <taxon>Eukaryota</taxon>
        <taxon>Viridiplantae</taxon>
        <taxon>Streptophyta</taxon>
        <taxon>Embryophyta</taxon>
        <taxon>Tracheophyta</taxon>
        <taxon>Spermatophyta</taxon>
        <taxon>Magnoliopsida</taxon>
        <taxon>Liliopsida</taxon>
        <taxon>Poales</taxon>
        <taxon>Poaceae</taxon>
        <taxon>PACMAD clade</taxon>
        <taxon>Arundinoideae</taxon>
        <taxon>Arundineae</taxon>
        <taxon>Arundo</taxon>
    </lineage>
</organism>
<proteinExistence type="predicted"/>
<dbReference type="AlphaFoldDB" id="A0A0A9ELL9"/>
<protein>
    <submittedName>
        <fullName evidence="1">Uncharacterized protein</fullName>
    </submittedName>
</protein>